<evidence type="ECO:0000256" key="1">
    <source>
        <dbReference type="SAM" id="MobiDB-lite"/>
    </source>
</evidence>
<feature type="region of interest" description="Disordered" evidence="1">
    <location>
        <begin position="114"/>
        <end position="133"/>
    </location>
</feature>
<dbReference type="EMBL" id="KN824314">
    <property type="protein sequence ID" value="KIM25473.1"/>
    <property type="molecule type" value="Genomic_DNA"/>
</dbReference>
<dbReference type="AlphaFoldDB" id="A0A0C2WGD6"/>
<keyword evidence="4" id="KW-1185">Reference proteome</keyword>
<protein>
    <submittedName>
        <fullName evidence="3">Uncharacterized protein</fullName>
    </submittedName>
</protein>
<feature type="compositionally biased region" description="Basic residues" evidence="1">
    <location>
        <begin position="39"/>
        <end position="48"/>
    </location>
</feature>
<dbReference type="Proteomes" id="UP000054097">
    <property type="component" value="Unassembled WGS sequence"/>
</dbReference>
<name>A0A0C2WGD6_SERVB</name>
<evidence type="ECO:0000256" key="2">
    <source>
        <dbReference type="SAM" id="SignalP"/>
    </source>
</evidence>
<organism evidence="3 4">
    <name type="scientific">Serendipita vermifera MAFF 305830</name>
    <dbReference type="NCBI Taxonomy" id="933852"/>
    <lineage>
        <taxon>Eukaryota</taxon>
        <taxon>Fungi</taxon>
        <taxon>Dikarya</taxon>
        <taxon>Basidiomycota</taxon>
        <taxon>Agaricomycotina</taxon>
        <taxon>Agaricomycetes</taxon>
        <taxon>Sebacinales</taxon>
        <taxon>Serendipitaceae</taxon>
        <taxon>Serendipita</taxon>
    </lineage>
</organism>
<dbReference type="HOGENOM" id="CLU_1661866_0_0_1"/>
<sequence length="174" mass="19236">MHIYRLLTVVLTATYVAAAPVHLDEKQDGHPANGQVANAHHHHPHKNHHVEVLSPGLASDDTEVKSPTLAGMKSIKGSYPVKRRHGPKVNKALERRFVANSRLLELVREATKNRRARAGVKTPHFPGGRRIPGAILHKRPGGLLSGHLGNPNIANKLKEIFQKMKLRKGIRRPA</sequence>
<feature type="signal peptide" evidence="2">
    <location>
        <begin position="1"/>
        <end position="18"/>
    </location>
</feature>
<evidence type="ECO:0000313" key="4">
    <source>
        <dbReference type="Proteomes" id="UP000054097"/>
    </source>
</evidence>
<reference evidence="4" key="2">
    <citation type="submission" date="2015-01" db="EMBL/GenBank/DDBJ databases">
        <title>Evolutionary Origins and Diversification of the Mycorrhizal Mutualists.</title>
        <authorList>
            <consortium name="DOE Joint Genome Institute"/>
            <consortium name="Mycorrhizal Genomics Consortium"/>
            <person name="Kohler A."/>
            <person name="Kuo A."/>
            <person name="Nagy L.G."/>
            <person name="Floudas D."/>
            <person name="Copeland A."/>
            <person name="Barry K.W."/>
            <person name="Cichocki N."/>
            <person name="Veneault-Fourrey C."/>
            <person name="LaButti K."/>
            <person name="Lindquist E.A."/>
            <person name="Lipzen A."/>
            <person name="Lundell T."/>
            <person name="Morin E."/>
            <person name="Murat C."/>
            <person name="Riley R."/>
            <person name="Ohm R."/>
            <person name="Sun H."/>
            <person name="Tunlid A."/>
            <person name="Henrissat B."/>
            <person name="Grigoriev I.V."/>
            <person name="Hibbett D.S."/>
            <person name="Martin F."/>
        </authorList>
    </citation>
    <scope>NUCLEOTIDE SEQUENCE [LARGE SCALE GENOMIC DNA]</scope>
    <source>
        <strain evidence="4">MAFF 305830</strain>
    </source>
</reference>
<feature type="region of interest" description="Disordered" evidence="1">
    <location>
        <begin position="26"/>
        <end position="49"/>
    </location>
</feature>
<gene>
    <name evidence="3" type="ORF">M408DRAFT_331215</name>
</gene>
<feature type="chain" id="PRO_5002158139" evidence="2">
    <location>
        <begin position="19"/>
        <end position="174"/>
    </location>
</feature>
<evidence type="ECO:0000313" key="3">
    <source>
        <dbReference type="EMBL" id="KIM25473.1"/>
    </source>
</evidence>
<keyword evidence="2" id="KW-0732">Signal</keyword>
<accession>A0A0C2WGD6</accession>
<reference evidence="3 4" key="1">
    <citation type="submission" date="2014-04" db="EMBL/GenBank/DDBJ databases">
        <authorList>
            <consortium name="DOE Joint Genome Institute"/>
            <person name="Kuo A."/>
            <person name="Zuccaro A."/>
            <person name="Kohler A."/>
            <person name="Nagy L.G."/>
            <person name="Floudas D."/>
            <person name="Copeland A."/>
            <person name="Barry K.W."/>
            <person name="Cichocki N."/>
            <person name="Veneault-Fourrey C."/>
            <person name="LaButti K."/>
            <person name="Lindquist E.A."/>
            <person name="Lipzen A."/>
            <person name="Lundell T."/>
            <person name="Morin E."/>
            <person name="Murat C."/>
            <person name="Sun H."/>
            <person name="Tunlid A."/>
            <person name="Henrissat B."/>
            <person name="Grigoriev I.V."/>
            <person name="Hibbett D.S."/>
            <person name="Martin F."/>
            <person name="Nordberg H.P."/>
            <person name="Cantor M.N."/>
            <person name="Hua S.X."/>
        </authorList>
    </citation>
    <scope>NUCLEOTIDE SEQUENCE [LARGE SCALE GENOMIC DNA]</scope>
    <source>
        <strain evidence="3 4">MAFF 305830</strain>
    </source>
</reference>
<proteinExistence type="predicted"/>